<accession>A0A8J6B733</accession>
<dbReference type="InterPro" id="IPR039660">
    <property type="entry name" value="Ribosomal_eL14"/>
</dbReference>
<dbReference type="OrthoDB" id="1875589at2759"/>
<dbReference type="GO" id="GO:0003735">
    <property type="term" value="F:structural constituent of ribosome"/>
    <property type="evidence" value="ECO:0007669"/>
    <property type="project" value="InterPro"/>
</dbReference>
<comment type="caution">
    <text evidence="5">The sequence shown here is derived from an EMBL/GenBank/DDBJ whole genome shotgun (WGS) entry which is preliminary data.</text>
</comment>
<evidence type="ECO:0000313" key="5">
    <source>
        <dbReference type="EMBL" id="KAG9394157.1"/>
    </source>
</evidence>
<feature type="domain" description="Large ribosomal subunit protein eL14" evidence="4">
    <location>
        <begin position="46"/>
        <end position="119"/>
    </location>
</feature>
<dbReference type="Gene3D" id="2.30.30.30">
    <property type="match status" value="1"/>
</dbReference>
<dbReference type="InterPro" id="IPR002784">
    <property type="entry name" value="Ribosomal_eL14_dom"/>
</dbReference>
<evidence type="ECO:0000256" key="1">
    <source>
        <dbReference type="ARBA" id="ARBA00006592"/>
    </source>
</evidence>
<dbReference type="Proteomes" id="UP000717585">
    <property type="component" value="Unassembled WGS sequence"/>
</dbReference>
<gene>
    <name evidence="5" type="ORF">J8273_4259</name>
</gene>
<dbReference type="PANTHER" id="PTHR11127:SF2">
    <property type="entry name" value="LARGE RIBOSOMAL SUBUNIT PROTEIN EL14"/>
    <property type="match status" value="1"/>
</dbReference>
<dbReference type="SUPFAM" id="SSF50104">
    <property type="entry name" value="Translation proteins SH3-like domain"/>
    <property type="match status" value="1"/>
</dbReference>
<dbReference type="CDD" id="cd23702">
    <property type="entry name" value="eL14"/>
    <property type="match status" value="1"/>
</dbReference>
<evidence type="ECO:0000259" key="4">
    <source>
        <dbReference type="Pfam" id="PF01929"/>
    </source>
</evidence>
<dbReference type="AlphaFoldDB" id="A0A8J6B733"/>
<organism evidence="5 6">
    <name type="scientific">Carpediemonas membranifera</name>
    <dbReference type="NCBI Taxonomy" id="201153"/>
    <lineage>
        <taxon>Eukaryota</taxon>
        <taxon>Metamonada</taxon>
        <taxon>Carpediemonas-like organisms</taxon>
        <taxon>Carpediemonas</taxon>
    </lineage>
</organism>
<comment type="similarity">
    <text evidence="1">Belongs to the eukaryotic ribosomal protein eL14 family.</text>
</comment>
<name>A0A8J6B733_9EUKA</name>
<dbReference type="GO" id="GO:0003723">
    <property type="term" value="F:RNA binding"/>
    <property type="evidence" value="ECO:0007669"/>
    <property type="project" value="InterPro"/>
</dbReference>
<dbReference type="GO" id="GO:0042273">
    <property type="term" value="P:ribosomal large subunit biogenesis"/>
    <property type="evidence" value="ECO:0007669"/>
    <property type="project" value="TreeGrafter"/>
</dbReference>
<proteinExistence type="inferred from homology"/>
<reference evidence="5" key="1">
    <citation type="submission" date="2021-05" db="EMBL/GenBank/DDBJ databases">
        <title>A free-living protist that lacks canonical eukaryotic 1 DNA replication and segregation systems.</title>
        <authorList>
            <person name="Salas-Leiva D.E."/>
            <person name="Tromer E.C."/>
            <person name="Curtis B.A."/>
            <person name="Jerlstrom-Hultqvist J."/>
            <person name="Kolisko M."/>
            <person name="Yi Z."/>
            <person name="Salas-Leiva J.S."/>
            <person name="Gallot-Lavallee L."/>
            <person name="Kops G.J.P.L."/>
            <person name="Archibald J.M."/>
            <person name="Simpson A.G.B."/>
            <person name="Roger A.J."/>
        </authorList>
    </citation>
    <scope>NUCLEOTIDE SEQUENCE</scope>
    <source>
        <strain evidence="5">BICM</strain>
    </source>
</reference>
<dbReference type="EMBL" id="JAHDYR010000016">
    <property type="protein sequence ID" value="KAG9394157.1"/>
    <property type="molecule type" value="Genomic_DNA"/>
</dbReference>
<evidence type="ECO:0000313" key="6">
    <source>
        <dbReference type="Proteomes" id="UP000717585"/>
    </source>
</evidence>
<dbReference type="InterPro" id="IPR008991">
    <property type="entry name" value="Translation_prot_SH3-like_sf"/>
</dbReference>
<keyword evidence="2 5" id="KW-0689">Ribosomal protein</keyword>
<sequence length="130" mass="14513">MAFKRFVQVGRLCVVNYGAEVGKLCVIVDIVDASRVIVDGPTTGFERKVMSLKALSLTKVVADVSRGIRQQKLAKALEEQKVIEKFNESTWGQKKLAAAKRASLNDFDRFKVMLLKKERSLAIKKAIKAM</sequence>
<dbReference type="PANTHER" id="PTHR11127">
    <property type="entry name" value="60S RIBOSOMAL PROTEIN L14"/>
    <property type="match status" value="1"/>
</dbReference>
<evidence type="ECO:0000256" key="2">
    <source>
        <dbReference type="ARBA" id="ARBA00022980"/>
    </source>
</evidence>
<keyword evidence="3" id="KW-0687">Ribonucleoprotein</keyword>
<protein>
    <submittedName>
        <fullName evidence="5">Ribosomal protein L14</fullName>
    </submittedName>
</protein>
<dbReference type="Pfam" id="PF01929">
    <property type="entry name" value="Ribosomal_L14e"/>
    <property type="match status" value="1"/>
</dbReference>
<dbReference type="InterPro" id="IPR014722">
    <property type="entry name" value="Rib_uL2_dom2"/>
</dbReference>
<dbReference type="GO" id="GO:0022625">
    <property type="term" value="C:cytosolic large ribosomal subunit"/>
    <property type="evidence" value="ECO:0007669"/>
    <property type="project" value="TreeGrafter"/>
</dbReference>
<dbReference type="Gene3D" id="6.10.250.2270">
    <property type="match status" value="1"/>
</dbReference>
<evidence type="ECO:0000256" key="3">
    <source>
        <dbReference type="ARBA" id="ARBA00023274"/>
    </source>
</evidence>
<dbReference type="GO" id="GO:0006412">
    <property type="term" value="P:translation"/>
    <property type="evidence" value="ECO:0007669"/>
    <property type="project" value="InterPro"/>
</dbReference>
<keyword evidence="6" id="KW-1185">Reference proteome</keyword>